<evidence type="ECO:0000313" key="2">
    <source>
        <dbReference type="EMBL" id="ELY64891.1"/>
    </source>
</evidence>
<organism evidence="2 3">
    <name type="scientific">Natrinema versiforme JCM 10478</name>
    <dbReference type="NCBI Taxonomy" id="1227496"/>
    <lineage>
        <taxon>Archaea</taxon>
        <taxon>Methanobacteriati</taxon>
        <taxon>Methanobacteriota</taxon>
        <taxon>Stenosarchaea group</taxon>
        <taxon>Halobacteria</taxon>
        <taxon>Halobacteriales</taxon>
        <taxon>Natrialbaceae</taxon>
        <taxon>Natrinema</taxon>
    </lineage>
</organism>
<accession>L9XU08</accession>
<sequence length="235" mass="25330">MELSTPAAIDPPANVLFVHPSCDESAACEQLGHDDGDAAHLTVTFADEEPDCPDEESIDGKRGLLTIGNVLTDGGESVPDFTEPVVTDAVTDPTDLSEIGVAVSRFCKHWADADAEITVCFDSLDALLRHASPKDVFQFAHVLTNRLSSVDAYAHFHFDPTRYEDRVVSTFGTIFDEVVADDADDSLPEATDEEVAALLAEWDEESAIALESEFDSDPDPVSEATDEDIAQTLGK</sequence>
<keyword evidence="3" id="KW-1185">Reference proteome</keyword>
<dbReference type="Proteomes" id="UP000011632">
    <property type="component" value="Unassembled WGS sequence"/>
</dbReference>
<dbReference type="RefSeq" id="WP_006432252.1">
    <property type="nucleotide sequence ID" value="NZ_AOID01000048.1"/>
</dbReference>
<evidence type="ECO:0000313" key="3">
    <source>
        <dbReference type="Proteomes" id="UP000011632"/>
    </source>
</evidence>
<dbReference type="InterPro" id="IPR055927">
    <property type="entry name" value="DUF7504"/>
</dbReference>
<protein>
    <submittedName>
        <fullName evidence="2">Uncharacterized protein</fullName>
    </submittedName>
</protein>
<dbReference type="PATRIC" id="fig|1227496.3.peg.3181"/>
<dbReference type="EMBL" id="AOID01000048">
    <property type="protein sequence ID" value="ELY64891.1"/>
    <property type="molecule type" value="Genomic_DNA"/>
</dbReference>
<feature type="region of interest" description="Disordered" evidence="1">
    <location>
        <begin position="213"/>
        <end position="235"/>
    </location>
</feature>
<name>L9XU08_9EURY</name>
<proteinExistence type="predicted"/>
<dbReference type="Pfam" id="PF24336">
    <property type="entry name" value="DUF7504"/>
    <property type="match status" value="1"/>
</dbReference>
<gene>
    <name evidence="2" type="ORF">C489_15791</name>
</gene>
<feature type="compositionally biased region" description="Acidic residues" evidence="1">
    <location>
        <begin position="213"/>
        <end position="229"/>
    </location>
</feature>
<comment type="caution">
    <text evidence="2">The sequence shown here is derived from an EMBL/GenBank/DDBJ whole genome shotgun (WGS) entry which is preliminary data.</text>
</comment>
<dbReference type="AlphaFoldDB" id="L9XU08"/>
<reference evidence="2 3" key="1">
    <citation type="journal article" date="2014" name="PLoS Genet.">
        <title>Phylogenetically driven sequencing of extremely halophilic archaea reveals strategies for static and dynamic osmo-response.</title>
        <authorList>
            <person name="Becker E.A."/>
            <person name="Seitzer P.M."/>
            <person name="Tritt A."/>
            <person name="Larsen D."/>
            <person name="Krusor M."/>
            <person name="Yao A.I."/>
            <person name="Wu D."/>
            <person name="Madern D."/>
            <person name="Eisen J.A."/>
            <person name="Darling A.E."/>
            <person name="Facciotti M.T."/>
        </authorList>
    </citation>
    <scope>NUCLEOTIDE SEQUENCE [LARGE SCALE GENOMIC DNA]</scope>
    <source>
        <strain evidence="2 3">JCM 10478</strain>
    </source>
</reference>
<dbReference type="OrthoDB" id="109251at2157"/>
<evidence type="ECO:0000256" key="1">
    <source>
        <dbReference type="SAM" id="MobiDB-lite"/>
    </source>
</evidence>